<evidence type="ECO:0000313" key="2">
    <source>
        <dbReference type="Proteomes" id="UP000597444"/>
    </source>
</evidence>
<proteinExistence type="predicted"/>
<gene>
    <name evidence="1" type="ORF">KSF_030930</name>
</gene>
<dbReference type="Proteomes" id="UP000597444">
    <property type="component" value="Unassembled WGS sequence"/>
</dbReference>
<name>A0A8J3ILV8_9CHLR</name>
<keyword evidence="2" id="KW-1185">Reference proteome</keyword>
<organism evidence="1 2">
    <name type="scientific">Reticulibacter mediterranei</name>
    <dbReference type="NCBI Taxonomy" id="2778369"/>
    <lineage>
        <taxon>Bacteria</taxon>
        <taxon>Bacillati</taxon>
        <taxon>Chloroflexota</taxon>
        <taxon>Ktedonobacteria</taxon>
        <taxon>Ktedonobacterales</taxon>
        <taxon>Reticulibacteraceae</taxon>
        <taxon>Reticulibacter</taxon>
    </lineage>
</organism>
<dbReference type="RefSeq" id="WP_220203852.1">
    <property type="nucleotide sequence ID" value="NZ_BNJK01000001.1"/>
</dbReference>
<protein>
    <submittedName>
        <fullName evidence="1">Uncharacterized protein</fullName>
    </submittedName>
</protein>
<comment type="caution">
    <text evidence="1">The sequence shown here is derived from an EMBL/GenBank/DDBJ whole genome shotgun (WGS) entry which is preliminary data.</text>
</comment>
<dbReference type="EMBL" id="BNJK01000001">
    <property type="protein sequence ID" value="GHO93045.1"/>
    <property type="molecule type" value="Genomic_DNA"/>
</dbReference>
<dbReference type="AlphaFoldDB" id="A0A8J3ILV8"/>
<evidence type="ECO:0000313" key="1">
    <source>
        <dbReference type="EMBL" id="GHO93045.1"/>
    </source>
</evidence>
<reference evidence="1" key="1">
    <citation type="submission" date="2020-10" db="EMBL/GenBank/DDBJ databases">
        <title>Taxonomic study of unclassified bacteria belonging to the class Ktedonobacteria.</title>
        <authorList>
            <person name="Yabe S."/>
            <person name="Wang C.M."/>
            <person name="Zheng Y."/>
            <person name="Sakai Y."/>
            <person name="Cavaletti L."/>
            <person name="Monciardini P."/>
            <person name="Donadio S."/>
        </authorList>
    </citation>
    <scope>NUCLEOTIDE SEQUENCE</scope>
    <source>
        <strain evidence="1">ID150040</strain>
    </source>
</reference>
<accession>A0A8J3ILV8</accession>
<sequence>MAVPISQNDVLALRAILQFYGAYLMQNKMPSAKRSADMLMLQVLLFKLSYASSADLLVEELELMKAALSVFISEVGRRIPGSKGRDGVLESSEQLLSYINESFTV</sequence>